<dbReference type="Proteomes" id="UP000054538">
    <property type="component" value="Unassembled WGS sequence"/>
</dbReference>
<dbReference type="InterPro" id="IPR051988">
    <property type="entry name" value="HRR_RAD51_Paralog"/>
</dbReference>
<dbReference type="SUPFAM" id="SSF52540">
    <property type="entry name" value="P-loop containing nucleoside triphosphate hydrolases"/>
    <property type="match status" value="1"/>
</dbReference>
<dbReference type="AlphaFoldDB" id="A0A0D0DVV2"/>
<reference evidence="4 5" key="1">
    <citation type="submission" date="2014-04" db="EMBL/GenBank/DDBJ databases">
        <authorList>
            <consortium name="DOE Joint Genome Institute"/>
            <person name="Kuo A."/>
            <person name="Kohler A."/>
            <person name="Jargeat P."/>
            <person name="Nagy L.G."/>
            <person name="Floudas D."/>
            <person name="Copeland A."/>
            <person name="Barry K.W."/>
            <person name="Cichocki N."/>
            <person name="Veneault-Fourrey C."/>
            <person name="LaButti K."/>
            <person name="Lindquist E.A."/>
            <person name="Lipzen A."/>
            <person name="Lundell T."/>
            <person name="Morin E."/>
            <person name="Murat C."/>
            <person name="Sun H."/>
            <person name="Tunlid A."/>
            <person name="Henrissat B."/>
            <person name="Grigoriev I.V."/>
            <person name="Hibbett D.S."/>
            <person name="Martin F."/>
            <person name="Nordberg H.P."/>
            <person name="Cantor M.N."/>
            <person name="Hua S.X."/>
        </authorList>
    </citation>
    <scope>NUCLEOTIDE SEQUENCE [LARGE SCALE GENOMIC DNA]</scope>
    <source>
        <strain evidence="4 5">Ve08.2h10</strain>
    </source>
</reference>
<name>A0A0D0DVV2_9AGAM</name>
<dbReference type="InterPro" id="IPR027417">
    <property type="entry name" value="P-loop_NTPase"/>
</dbReference>
<evidence type="ECO:0000259" key="3">
    <source>
        <dbReference type="PROSITE" id="PS50162"/>
    </source>
</evidence>
<dbReference type="PROSITE" id="PS50162">
    <property type="entry name" value="RECA_2"/>
    <property type="match status" value="1"/>
</dbReference>
<proteinExistence type="predicted"/>
<dbReference type="GO" id="GO:0005657">
    <property type="term" value="C:replication fork"/>
    <property type="evidence" value="ECO:0007669"/>
    <property type="project" value="TreeGrafter"/>
</dbReference>
<evidence type="ECO:0000313" key="5">
    <source>
        <dbReference type="Proteomes" id="UP000054538"/>
    </source>
</evidence>
<protein>
    <recommendedName>
        <fullName evidence="3">RecA family profile 1 domain-containing protein</fullName>
    </recommendedName>
</protein>
<dbReference type="GO" id="GO:0000723">
    <property type="term" value="P:telomere maintenance"/>
    <property type="evidence" value="ECO:0007669"/>
    <property type="project" value="TreeGrafter"/>
</dbReference>
<dbReference type="Pfam" id="PF08423">
    <property type="entry name" value="Rad51"/>
    <property type="match status" value="1"/>
</dbReference>
<organism evidence="4 5">
    <name type="scientific">Paxillus rubicundulus Ve08.2h10</name>
    <dbReference type="NCBI Taxonomy" id="930991"/>
    <lineage>
        <taxon>Eukaryota</taxon>
        <taxon>Fungi</taxon>
        <taxon>Dikarya</taxon>
        <taxon>Basidiomycota</taxon>
        <taxon>Agaricomycotina</taxon>
        <taxon>Agaricomycetes</taxon>
        <taxon>Agaricomycetidae</taxon>
        <taxon>Boletales</taxon>
        <taxon>Paxilineae</taxon>
        <taxon>Paxillaceae</taxon>
        <taxon>Paxillus</taxon>
    </lineage>
</organism>
<dbReference type="GO" id="GO:0005524">
    <property type="term" value="F:ATP binding"/>
    <property type="evidence" value="ECO:0007669"/>
    <property type="project" value="InterPro"/>
</dbReference>
<evidence type="ECO:0000256" key="1">
    <source>
        <dbReference type="ARBA" id="ARBA00004123"/>
    </source>
</evidence>
<reference evidence="5" key="2">
    <citation type="submission" date="2015-01" db="EMBL/GenBank/DDBJ databases">
        <title>Evolutionary Origins and Diversification of the Mycorrhizal Mutualists.</title>
        <authorList>
            <consortium name="DOE Joint Genome Institute"/>
            <consortium name="Mycorrhizal Genomics Consortium"/>
            <person name="Kohler A."/>
            <person name="Kuo A."/>
            <person name="Nagy L.G."/>
            <person name="Floudas D."/>
            <person name="Copeland A."/>
            <person name="Barry K.W."/>
            <person name="Cichocki N."/>
            <person name="Veneault-Fourrey C."/>
            <person name="LaButti K."/>
            <person name="Lindquist E.A."/>
            <person name="Lipzen A."/>
            <person name="Lundell T."/>
            <person name="Morin E."/>
            <person name="Murat C."/>
            <person name="Riley R."/>
            <person name="Ohm R."/>
            <person name="Sun H."/>
            <person name="Tunlid A."/>
            <person name="Henrissat B."/>
            <person name="Grigoriev I.V."/>
            <person name="Hibbett D.S."/>
            <person name="Martin F."/>
        </authorList>
    </citation>
    <scope>NUCLEOTIDE SEQUENCE [LARGE SCALE GENOMIC DNA]</scope>
    <source>
        <strain evidence="5">Ve08.2h10</strain>
    </source>
</reference>
<dbReference type="HOGENOM" id="CLU_048777_0_0_1"/>
<dbReference type="GO" id="GO:0007131">
    <property type="term" value="P:reciprocal meiotic recombination"/>
    <property type="evidence" value="ECO:0007669"/>
    <property type="project" value="TreeGrafter"/>
</dbReference>
<accession>A0A0D0DVV2</accession>
<dbReference type="InterPro" id="IPR020588">
    <property type="entry name" value="RecA_ATP-bd"/>
</dbReference>
<dbReference type="GO" id="GO:0005815">
    <property type="term" value="C:microtubule organizing center"/>
    <property type="evidence" value="ECO:0007669"/>
    <property type="project" value="TreeGrafter"/>
</dbReference>
<keyword evidence="2" id="KW-0539">Nucleus</keyword>
<dbReference type="GO" id="GO:0000400">
    <property type="term" value="F:four-way junction DNA binding"/>
    <property type="evidence" value="ECO:0007669"/>
    <property type="project" value="TreeGrafter"/>
</dbReference>
<gene>
    <name evidence="4" type="ORF">PAXRUDRAFT_823068</name>
</gene>
<dbReference type="GO" id="GO:0003697">
    <property type="term" value="F:single-stranded DNA binding"/>
    <property type="evidence" value="ECO:0007669"/>
    <property type="project" value="TreeGrafter"/>
</dbReference>
<dbReference type="PANTHER" id="PTHR46457:SF1">
    <property type="entry name" value="DNA REPAIR PROTEIN RAD51 HOMOLOG 4"/>
    <property type="match status" value="1"/>
</dbReference>
<dbReference type="GO" id="GO:0042148">
    <property type="term" value="P:DNA strand invasion"/>
    <property type="evidence" value="ECO:0007669"/>
    <property type="project" value="TreeGrafter"/>
</dbReference>
<dbReference type="EMBL" id="KN824868">
    <property type="protein sequence ID" value="KIK99168.1"/>
    <property type="molecule type" value="Genomic_DNA"/>
</dbReference>
<dbReference type="GO" id="GO:0140664">
    <property type="term" value="F:ATP-dependent DNA damage sensor activity"/>
    <property type="evidence" value="ECO:0007669"/>
    <property type="project" value="InterPro"/>
</dbReference>
<dbReference type="InterPro" id="IPR013632">
    <property type="entry name" value="Rad51_C"/>
</dbReference>
<comment type="subcellular location">
    <subcellularLocation>
        <location evidence="1">Nucleus</location>
    </subcellularLocation>
</comment>
<sequence>MRLQSLIPTIPNDFVAALESCGIKTDIDLLFSGTTIEVLQRLPPGVVTLADLEKYTGLVAESASAPGIRGDKQYADELRRHHEEATDLASGVGELDALVGGFGNSRVFEISGEKGSGKTALALQIALRLLVAHTQASVLWMDTTGDFSVERTTQVARQLDGEGSATALERLQVSLVLNIESAQAVLEDLRYSLAVSALEPRVYLVVIDTVTPLLGPSLSAISSHGHAMMTAFMQHLRTLARTYSLTFLVMNNTAASTPHNPISAFSSTSRKPALGPSFMFLTDCTLWLANHGAADNAEAGSTTHVAEVFRSRTTRSRTWCAFKIQQGLLCPAG</sequence>
<dbReference type="GO" id="GO:0033063">
    <property type="term" value="C:Rad51B-Rad51C-Rad51D-XRCC2 complex"/>
    <property type="evidence" value="ECO:0007669"/>
    <property type="project" value="TreeGrafter"/>
</dbReference>
<evidence type="ECO:0000313" key="4">
    <source>
        <dbReference type="EMBL" id="KIK99168.1"/>
    </source>
</evidence>
<evidence type="ECO:0000256" key="2">
    <source>
        <dbReference type="ARBA" id="ARBA00023242"/>
    </source>
</evidence>
<keyword evidence="5" id="KW-1185">Reference proteome</keyword>
<dbReference type="GO" id="GO:0000724">
    <property type="term" value="P:double-strand break repair via homologous recombination"/>
    <property type="evidence" value="ECO:0007669"/>
    <property type="project" value="TreeGrafter"/>
</dbReference>
<dbReference type="PANTHER" id="PTHR46457">
    <property type="entry name" value="DNA REPAIR PROTEIN RAD51 HOMOLOG 4"/>
    <property type="match status" value="1"/>
</dbReference>
<dbReference type="InParanoid" id="A0A0D0DVV2"/>
<dbReference type="Gene3D" id="3.40.50.300">
    <property type="entry name" value="P-loop containing nucleotide triphosphate hydrolases"/>
    <property type="match status" value="1"/>
</dbReference>
<feature type="domain" description="RecA family profile 1" evidence="3">
    <location>
        <begin position="84"/>
        <end position="253"/>
    </location>
</feature>
<dbReference type="STRING" id="930991.A0A0D0DVV2"/>
<dbReference type="OrthoDB" id="336321at2759"/>